<dbReference type="PROSITE" id="PS51257">
    <property type="entry name" value="PROKAR_LIPOPROTEIN"/>
    <property type="match status" value="1"/>
</dbReference>
<evidence type="ECO:0000313" key="3">
    <source>
        <dbReference type="Proteomes" id="UP001521785"/>
    </source>
</evidence>
<dbReference type="Pfam" id="PF01073">
    <property type="entry name" value="3Beta_HSD"/>
    <property type="match status" value="1"/>
</dbReference>
<evidence type="ECO:0000313" key="2">
    <source>
        <dbReference type="EMBL" id="KAL1604788.1"/>
    </source>
</evidence>
<dbReference type="InterPro" id="IPR036291">
    <property type="entry name" value="NAD(P)-bd_dom_sf"/>
</dbReference>
<proteinExistence type="predicted"/>
<reference evidence="2 3" key="1">
    <citation type="submission" date="2024-02" db="EMBL/GenBank/DDBJ databases">
        <title>De novo assembly and annotation of 12 fungi associated with fruit tree decline syndrome in Ontario, Canada.</title>
        <authorList>
            <person name="Sulman M."/>
            <person name="Ellouze W."/>
            <person name="Ilyukhin E."/>
        </authorList>
    </citation>
    <scope>NUCLEOTIDE SEQUENCE [LARGE SCALE GENOMIC DNA]</scope>
    <source>
        <strain evidence="2 3">M42-189</strain>
    </source>
</reference>
<dbReference type="Gene3D" id="3.40.50.720">
    <property type="entry name" value="NAD(P)-binding Rossmann-like Domain"/>
    <property type="match status" value="1"/>
</dbReference>
<gene>
    <name evidence="2" type="ORF">SLS60_004328</name>
</gene>
<dbReference type="PANTHER" id="PTHR43000">
    <property type="entry name" value="DTDP-D-GLUCOSE 4,6-DEHYDRATASE-RELATED"/>
    <property type="match status" value="1"/>
</dbReference>
<dbReference type="EMBL" id="JAKJXO020000005">
    <property type="protein sequence ID" value="KAL1604788.1"/>
    <property type="molecule type" value="Genomic_DNA"/>
</dbReference>
<protein>
    <recommendedName>
        <fullName evidence="1">3-beta hydroxysteroid dehydrogenase/isomerase domain-containing protein</fullName>
    </recommendedName>
</protein>
<comment type="caution">
    <text evidence="2">The sequence shown here is derived from an EMBL/GenBank/DDBJ whole genome shotgun (WGS) entry which is preliminary data.</text>
</comment>
<sequence length="370" mass="41313">MKSPQKTVQGLGNVLVIGGCGLLGHHIVKFLVDNGKPANEISVFDISIKQNRFDAVNYIAGDLSQKDVVSTVFKKTNPNVIINVASPDAMTADRSVFARCNIVGVQNIIQCAQEQGIGVLVHSSSSEVIQDSYHDMIWATEEWPVQQDPVNGSVYAKTKAVGEDLVLAANKQEGLLTTAIRLCTLLGEGDRVLTRHFMELGRKGTIKFQIGHGRNLYDFIYAGNAAEGHLLAAQALLYAKYSPVPIPANKRVDGEAFNMTNGEPWRFWEAARFVSNAAGYPVTEQEVWKIPMELVCFFMTIWEAVYYVFTFGGEPEVKTRMLRYTQQVRTFDITKAKERLGFEPRVTLEEGFRRAVNWHIEHDKQKAKGV</sequence>
<feature type="domain" description="3-beta hydroxysteroid dehydrogenase/isomerase" evidence="1">
    <location>
        <begin position="15"/>
        <end position="284"/>
    </location>
</feature>
<dbReference type="SUPFAM" id="SSF51735">
    <property type="entry name" value="NAD(P)-binding Rossmann-fold domains"/>
    <property type="match status" value="1"/>
</dbReference>
<evidence type="ECO:0000259" key="1">
    <source>
        <dbReference type="Pfam" id="PF01073"/>
    </source>
</evidence>
<name>A0ABR3RKH2_9PLEO</name>
<organism evidence="2 3">
    <name type="scientific">Paraconiothyrium brasiliense</name>
    <dbReference type="NCBI Taxonomy" id="300254"/>
    <lineage>
        <taxon>Eukaryota</taxon>
        <taxon>Fungi</taxon>
        <taxon>Dikarya</taxon>
        <taxon>Ascomycota</taxon>
        <taxon>Pezizomycotina</taxon>
        <taxon>Dothideomycetes</taxon>
        <taxon>Pleosporomycetidae</taxon>
        <taxon>Pleosporales</taxon>
        <taxon>Massarineae</taxon>
        <taxon>Didymosphaeriaceae</taxon>
        <taxon>Paraconiothyrium</taxon>
    </lineage>
</organism>
<dbReference type="InterPro" id="IPR002225">
    <property type="entry name" value="3Beta_OHSteriod_DH/Estase"/>
</dbReference>
<keyword evidence="3" id="KW-1185">Reference proteome</keyword>
<dbReference type="Proteomes" id="UP001521785">
    <property type="component" value="Unassembled WGS sequence"/>
</dbReference>
<accession>A0ABR3RKH2</accession>